<reference evidence="1 2" key="1">
    <citation type="submission" date="2016-10" db="EMBL/GenBank/DDBJ databases">
        <authorList>
            <person name="de Groot N.N."/>
        </authorList>
    </citation>
    <scope>NUCLEOTIDE SEQUENCE [LARGE SCALE GENOMIC DNA]</scope>
    <source>
        <strain evidence="1 2">MT12</strain>
    </source>
</reference>
<sequence length="153" mass="15861">MPPLLRRCRIPLPKTFSSGPCMRTSIVTTRLSGAAFLALILAASSVTPASAAPAVPECSMSVTLADWGENSTGDIDVAAGESCQIPIGIRGTVTDSSISQKPAYGKLKKINASTFEYRAKAKYKGSDTFAIKATGQGPKASGTSVITVHATIK</sequence>
<evidence type="ECO:0000313" key="2">
    <source>
        <dbReference type="Proteomes" id="UP000198992"/>
    </source>
</evidence>
<proteinExistence type="predicted"/>
<dbReference type="EMBL" id="FNTH01000001">
    <property type="protein sequence ID" value="SEE00571.1"/>
    <property type="molecule type" value="Genomic_DNA"/>
</dbReference>
<organism evidence="1 2">
    <name type="scientific">Bradyrhizobium erythrophlei</name>
    <dbReference type="NCBI Taxonomy" id="1437360"/>
    <lineage>
        <taxon>Bacteria</taxon>
        <taxon>Pseudomonadati</taxon>
        <taxon>Pseudomonadota</taxon>
        <taxon>Alphaproteobacteria</taxon>
        <taxon>Hyphomicrobiales</taxon>
        <taxon>Nitrobacteraceae</taxon>
        <taxon>Bradyrhizobium</taxon>
    </lineage>
</organism>
<gene>
    <name evidence="1" type="ORF">SAMN05444164_6583</name>
</gene>
<evidence type="ECO:0000313" key="1">
    <source>
        <dbReference type="EMBL" id="SEE00571.1"/>
    </source>
</evidence>
<name>A0A1H5FB09_9BRAD</name>
<dbReference type="AlphaFoldDB" id="A0A1H5FB09"/>
<protein>
    <submittedName>
        <fullName evidence="1">Uncharacterized protein</fullName>
    </submittedName>
</protein>
<accession>A0A1H5FB09</accession>
<dbReference type="Proteomes" id="UP000198992">
    <property type="component" value="Unassembled WGS sequence"/>
</dbReference>